<dbReference type="AlphaFoldDB" id="A0A410WSQ4"/>
<dbReference type="Proteomes" id="UP000288943">
    <property type="component" value="Chromosome"/>
</dbReference>
<dbReference type="Gene3D" id="1.20.1250.20">
    <property type="entry name" value="MFS general substrate transporter like domains"/>
    <property type="match status" value="1"/>
</dbReference>
<comment type="subcellular location">
    <subcellularLocation>
        <location evidence="1">Cell membrane</location>
        <topology evidence="1">Multi-pass membrane protein</topology>
    </subcellularLocation>
</comment>
<keyword evidence="7" id="KW-1185">Reference proteome</keyword>
<evidence type="ECO:0000313" key="5">
    <source>
        <dbReference type="EMBL" id="QAV17418.1"/>
    </source>
</evidence>
<keyword evidence="3" id="KW-0812">Transmembrane</keyword>
<dbReference type="GO" id="GO:0005886">
    <property type="term" value="C:plasma membrane"/>
    <property type="evidence" value="ECO:0007669"/>
    <property type="project" value="UniProtKB-SubCell"/>
</dbReference>
<sequence>MQQDKERGRSRLAGWLGTAKETPAAESWEHEADAAASAGEKKKPTIGRLDAQSALLLIENMLFAAANALSGTFVSIYLWKAKSDFAMIGWFTLTHQLAMALTFWVAGKWVKEHNKMNCLRAGVVMSAVFYLLVLMLGLSSVNYIFLLGAVQGMAAGFFWLAFNIVYFEVTSRETRDKFNGWAGLLGAGVGMLAPWISGLIIVHMAGTNGYRVIFSISLGIFVLGVAVSFFLKKRKIEGTYGWTYGFRHLRQGDTPWRPVCAALMAQGFREGVFGFMISLLVYIATTSEQKLGSYALVTSGVSFVSFWLVGRVLKPKYRSRGMLLGVLMVIAAILPFFWKVNYMTLLAFGIGTSLFLPLFTIPMTSSVFDLIGRDEESVRHREEFVILRELALNAGRILGTLLFIAVVSQSTSAMVINTLLLVIGSAPFLSWLFMRKVLHPENS</sequence>
<feature type="transmembrane region" description="Helical" evidence="3">
    <location>
        <begin position="212"/>
        <end position="231"/>
    </location>
</feature>
<dbReference type="Proteomes" id="UP001527202">
    <property type="component" value="Unassembled WGS sequence"/>
</dbReference>
<dbReference type="PANTHER" id="PTHR23526:SF2">
    <property type="entry name" value="MAJOR FACILITATOR SUPERFAMILY (MFS) PROFILE DOMAIN-CONTAINING PROTEIN"/>
    <property type="match status" value="1"/>
</dbReference>
<dbReference type="RefSeq" id="WP_042229424.1">
    <property type="nucleotide sequence ID" value="NZ_CP026520.1"/>
</dbReference>
<keyword evidence="3" id="KW-0472">Membrane</keyword>
<reference evidence="4 7" key="2">
    <citation type="submission" date="2022-05" db="EMBL/GenBank/DDBJ databases">
        <title>Genome Sequencing of Bee-Associated Microbes.</title>
        <authorList>
            <person name="Dunlap C."/>
        </authorList>
    </citation>
    <scope>NUCLEOTIDE SEQUENCE [LARGE SCALE GENOMIC DNA]</scope>
    <source>
        <strain evidence="4 7">NRRL B-23120</strain>
    </source>
</reference>
<feature type="transmembrane region" description="Helical" evidence="3">
    <location>
        <begin position="267"/>
        <end position="285"/>
    </location>
</feature>
<feature type="transmembrane region" description="Helical" evidence="3">
    <location>
        <begin position="344"/>
        <end position="370"/>
    </location>
</feature>
<dbReference type="EMBL" id="JAMDMJ010000008">
    <property type="protein sequence ID" value="MCY9595658.1"/>
    <property type="molecule type" value="Genomic_DNA"/>
</dbReference>
<keyword evidence="3" id="KW-1133">Transmembrane helix</keyword>
<dbReference type="InterPro" id="IPR011701">
    <property type="entry name" value="MFS"/>
</dbReference>
<feature type="transmembrane region" description="Helical" evidence="3">
    <location>
        <begin position="390"/>
        <end position="408"/>
    </location>
</feature>
<dbReference type="KEGG" id="pchi:PC41400_06970"/>
<gene>
    <name evidence="4" type="ORF">M5X16_07730</name>
    <name evidence="5" type="ORF">PC41400_06970</name>
</gene>
<dbReference type="PANTHER" id="PTHR23526">
    <property type="entry name" value="INTEGRAL MEMBRANE TRANSPORT PROTEIN-RELATED"/>
    <property type="match status" value="1"/>
</dbReference>
<organism evidence="5 6">
    <name type="scientific">Paenibacillus chitinolyticus</name>
    <dbReference type="NCBI Taxonomy" id="79263"/>
    <lineage>
        <taxon>Bacteria</taxon>
        <taxon>Bacillati</taxon>
        <taxon>Bacillota</taxon>
        <taxon>Bacilli</taxon>
        <taxon>Bacillales</taxon>
        <taxon>Paenibacillaceae</taxon>
        <taxon>Paenibacillus</taxon>
    </lineage>
</organism>
<evidence type="ECO:0000256" key="1">
    <source>
        <dbReference type="ARBA" id="ARBA00004651"/>
    </source>
</evidence>
<name>A0A410WSQ4_9BACL</name>
<feature type="compositionally biased region" description="Basic and acidic residues" evidence="2">
    <location>
        <begin position="27"/>
        <end position="39"/>
    </location>
</feature>
<dbReference type="CDD" id="cd06174">
    <property type="entry name" value="MFS"/>
    <property type="match status" value="1"/>
</dbReference>
<dbReference type="InterPro" id="IPR052528">
    <property type="entry name" value="Sugar_transport-like"/>
</dbReference>
<evidence type="ECO:0000256" key="2">
    <source>
        <dbReference type="SAM" id="MobiDB-lite"/>
    </source>
</evidence>
<dbReference type="InterPro" id="IPR036259">
    <property type="entry name" value="MFS_trans_sf"/>
</dbReference>
<protein>
    <submittedName>
        <fullName evidence="5">MFS transporter</fullName>
    </submittedName>
</protein>
<feature type="transmembrane region" description="Helical" evidence="3">
    <location>
        <begin position="144"/>
        <end position="169"/>
    </location>
</feature>
<dbReference type="GeneID" id="95374559"/>
<proteinExistence type="predicted"/>
<feature type="transmembrane region" description="Helical" evidence="3">
    <location>
        <begin position="414"/>
        <end position="434"/>
    </location>
</feature>
<dbReference type="OrthoDB" id="2086294at2"/>
<feature type="region of interest" description="Disordered" evidence="2">
    <location>
        <begin position="1"/>
        <end position="39"/>
    </location>
</feature>
<feature type="transmembrane region" description="Helical" evidence="3">
    <location>
        <begin position="54"/>
        <end position="79"/>
    </location>
</feature>
<accession>A0A410WSQ4</accession>
<feature type="transmembrane region" description="Helical" evidence="3">
    <location>
        <begin position="291"/>
        <end position="309"/>
    </location>
</feature>
<dbReference type="Pfam" id="PF07690">
    <property type="entry name" value="MFS_1"/>
    <property type="match status" value="1"/>
</dbReference>
<feature type="transmembrane region" description="Helical" evidence="3">
    <location>
        <begin position="118"/>
        <end position="138"/>
    </location>
</feature>
<feature type="transmembrane region" description="Helical" evidence="3">
    <location>
        <begin position="181"/>
        <end position="206"/>
    </location>
</feature>
<dbReference type="SUPFAM" id="SSF103473">
    <property type="entry name" value="MFS general substrate transporter"/>
    <property type="match status" value="1"/>
</dbReference>
<dbReference type="EMBL" id="CP026520">
    <property type="protein sequence ID" value="QAV17418.1"/>
    <property type="molecule type" value="Genomic_DNA"/>
</dbReference>
<feature type="transmembrane region" description="Helical" evidence="3">
    <location>
        <begin position="85"/>
        <end position="106"/>
    </location>
</feature>
<dbReference type="GO" id="GO:0022857">
    <property type="term" value="F:transmembrane transporter activity"/>
    <property type="evidence" value="ECO:0007669"/>
    <property type="project" value="InterPro"/>
</dbReference>
<evidence type="ECO:0000313" key="6">
    <source>
        <dbReference type="Proteomes" id="UP000288943"/>
    </source>
</evidence>
<evidence type="ECO:0000313" key="7">
    <source>
        <dbReference type="Proteomes" id="UP001527202"/>
    </source>
</evidence>
<reference evidence="5 6" key="1">
    <citation type="submission" date="2018-01" db="EMBL/GenBank/DDBJ databases">
        <title>The whole genome sequencing and assembly of Paenibacillus chitinolyticus KCCM 41400 strain.</title>
        <authorList>
            <person name="Kim J.-Y."/>
            <person name="Park M.-K."/>
            <person name="Lee Y.-J."/>
            <person name="Yi H."/>
            <person name="Bahn Y.-S."/>
            <person name="Kim J.F."/>
            <person name="Lee D.-W."/>
        </authorList>
    </citation>
    <scope>NUCLEOTIDE SEQUENCE [LARGE SCALE GENOMIC DNA]</scope>
    <source>
        <strain evidence="5 6">KCCM 41400</strain>
    </source>
</reference>
<evidence type="ECO:0000256" key="3">
    <source>
        <dbReference type="SAM" id="Phobius"/>
    </source>
</evidence>
<evidence type="ECO:0000313" key="4">
    <source>
        <dbReference type="EMBL" id="MCY9595658.1"/>
    </source>
</evidence>
<feature type="transmembrane region" description="Helical" evidence="3">
    <location>
        <begin position="321"/>
        <end position="338"/>
    </location>
</feature>